<dbReference type="InterPro" id="IPR050490">
    <property type="entry name" value="Bact_solute-bd_prot1"/>
</dbReference>
<name>A0A927CGJ5_9BACL</name>
<protein>
    <submittedName>
        <fullName evidence="3">Extracellular solute-binding protein</fullName>
    </submittedName>
</protein>
<dbReference type="InterPro" id="IPR006059">
    <property type="entry name" value="SBP"/>
</dbReference>
<dbReference type="Proteomes" id="UP000632125">
    <property type="component" value="Unassembled WGS sequence"/>
</dbReference>
<evidence type="ECO:0000256" key="1">
    <source>
        <dbReference type="SAM" id="MobiDB-lite"/>
    </source>
</evidence>
<feature type="region of interest" description="Disordered" evidence="1">
    <location>
        <begin position="34"/>
        <end position="54"/>
    </location>
</feature>
<dbReference type="EMBL" id="JACXIY010000001">
    <property type="protein sequence ID" value="MBD2867150.1"/>
    <property type="molecule type" value="Genomic_DNA"/>
</dbReference>
<feature type="chain" id="PRO_5037012905" evidence="2">
    <location>
        <begin position="38"/>
        <end position="556"/>
    </location>
</feature>
<comment type="caution">
    <text evidence="3">The sequence shown here is derived from an EMBL/GenBank/DDBJ whole genome shotgun (WGS) entry which is preliminary data.</text>
</comment>
<feature type="compositionally biased region" description="Low complexity" evidence="1">
    <location>
        <begin position="34"/>
        <end position="48"/>
    </location>
</feature>
<dbReference type="PANTHER" id="PTHR43649">
    <property type="entry name" value="ARABINOSE-BINDING PROTEIN-RELATED"/>
    <property type="match status" value="1"/>
</dbReference>
<evidence type="ECO:0000313" key="3">
    <source>
        <dbReference type="EMBL" id="MBD2867150.1"/>
    </source>
</evidence>
<dbReference type="RefSeq" id="WP_190857457.1">
    <property type="nucleotide sequence ID" value="NZ_JACXIY010000001.1"/>
</dbReference>
<evidence type="ECO:0000313" key="4">
    <source>
        <dbReference type="Proteomes" id="UP000632125"/>
    </source>
</evidence>
<reference evidence="3" key="1">
    <citation type="submission" date="2020-09" db="EMBL/GenBank/DDBJ databases">
        <title>A novel bacterium of genus Paenibacillus, isolated from South China Sea.</title>
        <authorList>
            <person name="Huang H."/>
            <person name="Mo K."/>
            <person name="Hu Y."/>
        </authorList>
    </citation>
    <scope>NUCLEOTIDE SEQUENCE</scope>
    <source>
        <strain evidence="3">IB182493</strain>
    </source>
</reference>
<dbReference type="SUPFAM" id="SSF53850">
    <property type="entry name" value="Periplasmic binding protein-like II"/>
    <property type="match status" value="1"/>
</dbReference>
<dbReference type="AlphaFoldDB" id="A0A927CGJ5"/>
<dbReference type="PROSITE" id="PS51257">
    <property type="entry name" value="PROKAR_LIPOPROTEIN"/>
    <property type="match status" value="1"/>
</dbReference>
<organism evidence="3 4">
    <name type="scientific">Paenibacillus arenilitoris</name>
    <dbReference type="NCBI Taxonomy" id="2772299"/>
    <lineage>
        <taxon>Bacteria</taxon>
        <taxon>Bacillati</taxon>
        <taxon>Bacillota</taxon>
        <taxon>Bacilli</taxon>
        <taxon>Bacillales</taxon>
        <taxon>Paenibacillaceae</taxon>
        <taxon>Paenibacillus</taxon>
    </lineage>
</organism>
<evidence type="ECO:0000256" key="2">
    <source>
        <dbReference type="SAM" id="SignalP"/>
    </source>
</evidence>
<accession>A0A927CGJ5</accession>
<dbReference type="PANTHER" id="PTHR43649:SF12">
    <property type="entry name" value="DIACETYLCHITOBIOSE BINDING PROTEIN DASA"/>
    <property type="match status" value="1"/>
</dbReference>
<sequence length="556" mass="60992">MRHTKKIVQKHKSRGMRTALAAAVLMTAALSGCSGNAEEPAPSSPAAGGQAGEGSIPADKSFKIKVMSWQGPQEQYGPAYNAAFDEYMKLHPNVKIEHLYQPLANNGYDKLLDTQFVSHEAPDAMQLNKYSMRKYADQDYLALLDGPMQQLSAYNDSAARWVDTFAGGEKGFTTLKSFNKYGAITSIPVDGGPGANPVQPFYYNKDMFDKAGIAELPETWAELIEACRKLEAAGFDALAADGNRFMQWITTYVGNQLEPGHVPGLFEEKYRIPELKGDMDAIALLTGKYKADNPVEAAELAIIKDFSQYWQDGWAAVNEDQAKQAFLLGKTAMYMSGNWDYSYFEQNVKGFAFGIIPFPVITKETTPFASEMLPVAGDQQSYGWSVNKDLENDPDKLKVVIDLFQFLTGKETQKKMSDAGVFVPVVSGVSTPDKVKPFIATANNKIPTVDIFSGPLFALANDNKAILQVYLTTDEDTAGTMERLHQQAATNARKKASDALDAEGGVPNQIEILQQSLDKQKADNAPAAVVQSTTDSLNVAKLKLELYKQYAEPLLK</sequence>
<dbReference type="Gene3D" id="3.40.190.10">
    <property type="entry name" value="Periplasmic binding protein-like II"/>
    <property type="match status" value="2"/>
</dbReference>
<proteinExistence type="predicted"/>
<feature type="signal peptide" evidence="2">
    <location>
        <begin position="1"/>
        <end position="37"/>
    </location>
</feature>
<gene>
    <name evidence="3" type="ORF">IDH41_01070</name>
</gene>
<keyword evidence="4" id="KW-1185">Reference proteome</keyword>
<keyword evidence="2" id="KW-0732">Signal</keyword>
<dbReference type="Pfam" id="PF01547">
    <property type="entry name" value="SBP_bac_1"/>
    <property type="match status" value="1"/>
</dbReference>